<keyword evidence="1" id="KW-0732">Signal</keyword>
<dbReference type="PANTHER" id="PTHR35333">
    <property type="entry name" value="BETA-LACTAMASE"/>
    <property type="match status" value="1"/>
</dbReference>
<accession>A0A2T7SQ98</accession>
<dbReference type="EMBL" id="AZSP01000357">
    <property type="protein sequence ID" value="PVE05015.1"/>
    <property type="molecule type" value="Genomic_DNA"/>
</dbReference>
<feature type="chain" id="PRO_5015723419" description="Beta-lactamase class A catalytic domain-containing protein" evidence="1">
    <location>
        <begin position="31"/>
        <end position="287"/>
    </location>
</feature>
<evidence type="ECO:0000313" key="4">
    <source>
        <dbReference type="Proteomes" id="UP000245992"/>
    </source>
</evidence>
<dbReference type="InterPro" id="IPR000871">
    <property type="entry name" value="Beta-lactam_class-A"/>
</dbReference>
<feature type="domain" description="Beta-lactamase class A catalytic" evidence="2">
    <location>
        <begin position="120"/>
        <end position="258"/>
    </location>
</feature>
<sequence>MTHQRIPRRARGPLAAALAAGVLVPVTAGAAPAAAAAPAVACTSDKTGLGARLAQDITASLKGRKSTTALAVHDRTTNTRCTLRATQQYDSASVVKVTVLATLLWDAQKTNRKLTKRETDLATAMITKSDNASTSALWKQLGPTKVKGFLKAAGMTRTVPGARGSWGLTQITAQDEKQLLSLITAKNTVLGANSRAFILDRMGKVVTSQRWGVPAGAPATATVQLKNGWLQRSTHGWRVHSVGAFTGKGHDYTITVLTHDNKTMNDGINTIQAVARAVHKDLVQAGA</sequence>
<organism evidence="3 4">
    <name type="scientific">Streptomyces scopuliridis RB72</name>
    <dbReference type="NCBI Taxonomy" id="1440053"/>
    <lineage>
        <taxon>Bacteria</taxon>
        <taxon>Bacillati</taxon>
        <taxon>Actinomycetota</taxon>
        <taxon>Actinomycetes</taxon>
        <taxon>Kitasatosporales</taxon>
        <taxon>Streptomycetaceae</taxon>
        <taxon>Streptomyces</taxon>
    </lineage>
</organism>
<dbReference type="InterPro" id="IPR012338">
    <property type="entry name" value="Beta-lactam/transpept-like"/>
</dbReference>
<dbReference type="Proteomes" id="UP000245992">
    <property type="component" value="Unassembled WGS sequence"/>
</dbReference>
<dbReference type="GO" id="GO:0008800">
    <property type="term" value="F:beta-lactamase activity"/>
    <property type="evidence" value="ECO:0007669"/>
    <property type="project" value="InterPro"/>
</dbReference>
<evidence type="ECO:0000313" key="3">
    <source>
        <dbReference type="EMBL" id="PVE05015.1"/>
    </source>
</evidence>
<dbReference type="SUPFAM" id="SSF56601">
    <property type="entry name" value="beta-lactamase/transpeptidase-like"/>
    <property type="match status" value="1"/>
</dbReference>
<comment type="caution">
    <text evidence="3">The sequence shown here is derived from an EMBL/GenBank/DDBJ whole genome shotgun (WGS) entry which is preliminary data.</text>
</comment>
<dbReference type="GeneID" id="95544693"/>
<keyword evidence="4" id="KW-1185">Reference proteome</keyword>
<dbReference type="GO" id="GO:0030655">
    <property type="term" value="P:beta-lactam antibiotic catabolic process"/>
    <property type="evidence" value="ECO:0007669"/>
    <property type="project" value="InterPro"/>
</dbReference>
<gene>
    <name evidence="3" type="ORF">Y717_04925</name>
</gene>
<proteinExistence type="predicted"/>
<dbReference type="PANTHER" id="PTHR35333:SF3">
    <property type="entry name" value="BETA-LACTAMASE-TYPE TRANSPEPTIDASE FOLD CONTAINING PROTEIN"/>
    <property type="match status" value="1"/>
</dbReference>
<evidence type="ECO:0000259" key="2">
    <source>
        <dbReference type="Pfam" id="PF13354"/>
    </source>
</evidence>
<dbReference type="Pfam" id="PF13354">
    <property type="entry name" value="Beta-lactamase2"/>
    <property type="match status" value="1"/>
</dbReference>
<dbReference type="InterPro" id="IPR045155">
    <property type="entry name" value="Beta-lactam_cat"/>
</dbReference>
<dbReference type="RefSeq" id="WP_030354977.1">
    <property type="nucleotide sequence ID" value="NZ_AZSP01000357.1"/>
</dbReference>
<feature type="signal peptide" evidence="1">
    <location>
        <begin position="1"/>
        <end position="30"/>
    </location>
</feature>
<dbReference type="OrthoDB" id="5243140at2"/>
<dbReference type="GO" id="GO:0046677">
    <property type="term" value="P:response to antibiotic"/>
    <property type="evidence" value="ECO:0007669"/>
    <property type="project" value="InterPro"/>
</dbReference>
<reference evidence="3 4" key="1">
    <citation type="submission" date="2013-12" db="EMBL/GenBank/DDBJ databases">
        <title>Annotated genome of Streptomyces scopuliridis.</title>
        <authorList>
            <person name="Olson J.B."/>
        </authorList>
    </citation>
    <scope>NUCLEOTIDE SEQUENCE [LARGE SCALE GENOMIC DNA]</scope>
    <source>
        <strain evidence="3 4">RB72</strain>
    </source>
</reference>
<dbReference type="AlphaFoldDB" id="A0A2T7SQ98"/>
<dbReference type="Gene3D" id="3.40.710.10">
    <property type="entry name" value="DD-peptidase/beta-lactamase superfamily"/>
    <property type="match status" value="1"/>
</dbReference>
<dbReference type="STRING" id="1440053.GCA_000718095_06041"/>
<protein>
    <recommendedName>
        <fullName evidence="2">Beta-lactamase class A catalytic domain-containing protein</fullName>
    </recommendedName>
</protein>
<name>A0A2T7SQ98_9ACTN</name>
<evidence type="ECO:0000256" key="1">
    <source>
        <dbReference type="SAM" id="SignalP"/>
    </source>
</evidence>